<keyword evidence="1 2" id="KW-0677">Repeat</keyword>
<dbReference type="AlphaFoldDB" id="A0A426ZK18"/>
<reference evidence="5 6" key="1">
    <citation type="journal article" date="2014" name="Agronomy (Basel)">
        <title>A Draft Genome Sequence for Ensete ventricosum, the Drought-Tolerant Tree Against Hunger.</title>
        <authorList>
            <person name="Harrison J."/>
            <person name="Moore K.A."/>
            <person name="Paszkiewicz K."/>
            <person name="Jones T."/>
            <person name="Grant M."/>
            <person name="Ambacheew D."/>
            <person name="Muzemil S."/>
            <person name="Studholme D.J."/>
        </authorList>
    </citation>
    <scope>NUCLEOTIDE SEQUENCE [LARGE SCALE GENOMIC DNA]</scope>
</reference>
<dbReference type="InterPro" id="IPR040217">
    <property type="entry name" value="ACR1-12"/>
</dbReference>
<dbReference type="GO" id="GO:0016597">
    <property type="term" value="F:amino acid binding"/>
    <property type="evidence" value="ECO:0007669"/>
    <property type="project" value="UniProtKB-UniRule"/>
</dbReference>
<dbReference type="InterPro" id="IPR045865">
    <property type="entry name" value="ACT-like_dom_sf"/>
</dbReference>
<dbReference type="Proteomes" id="UP000287651">
    <property type="component" value="Unassembled WGS sequence"/>
</dbReference>
<sequence>MHAHKYNASRVGSTNCGPQTHAEPRCRPDSSLSLGLGVGVGTRAPDTVFDQKQSKDLGDVPRAVGPTTACRGWVAAAFDSGRKISWRVRAVAPLPIAEKQRSPWVRETRELKLEEGEGRREKGEGRRENWGPASCELRLFVARVVIDNAVCPTATLVKVLTDLNLSIKKAYISSDGRWFMDVFHVTDQFGRKLADDSVISYLEQSLDTKEHDFHRPDSAEGLTVLELTGADRPGLLSEVFAVLADLCCGVVDAKVWTHNGRIACLVTVKDKLSGCPIDDDPQQLHHVESRLRHVLKGDHGVCGARTAVSSIPVAHTDRRLHQMMFSDRDYERNSPSAAPSTSPAVSVQNWVEKGYSVVAVQCRDRPKLLFDVMCTLTDMEYVVFHGTIDTDGDLAHQLCIEDRAGLFSEVTRTFRENGLLVTRAEVSTKENTASGVFYVASDAAGQPADPKAVDAVRQKIGADYLTVKEEQRPQYRSKAGDDGDEEAQGSGGVGVGLFYLGNLFRRNLYNLGLIKSCSHATPPNWRSTRRNARRHGASAELCSILIRPSHFPTPIFS</sequence>
<dbReference type="SUPFAM" id="SSF55021">
    <property type="entry name" value="ACT-like"/>
    <property type="match status" value="3"/>
</dbReference>
<name>A0A426ZK18_ENSVE</name>
<dbReference type="PROSITE" id="PS51671">
    <property type="entry name" value="ACT"/>
    <property type="match status" value="2"/>
</dbReference>
<feature type="region of interest" description="Disordered" evidence="3">
    <location>
        <begin position="1"/>
        <end position="31"/>
    </location>
</feature>
<gene>
    <name evidence="5" type="ORF">B296_00004992</name>
</gene>
<organism evidence="5 6">
    <name type="scientific">Ensete ventricosum</name>
    <name type="common">Abyssinian banana</name>
    <name type="synonym">Musa ensete</name>
    <dbReference type="NCBI Taxonomy" id="4639"/>
    <lineage>
        <taxon>Eukaryota</taxon>
        <taxon>Viridiplantae</taxon>
        <taxon>Streptophyta</taxon>
        <taxon>Embryophyta</taxon>
        <taxon>Tracheophyta</taxon>
        <taxon>Spermatophyta</taxon>
        <taxon>Magnoliopsida</taxon>
        <taxon>Liliopsida</taxon>
        <taxon>Zingiberales</taxon>
        <taxon>Musaceae</taxon>
        <taxon>Ensete</taxon>
    </lineage>
</organism>
<comment type="caution">
    <text evidence="5">The sequence shown here is derived from an EMBL/GenBank/DDBJ whole genome shotgun (WGS) entry which is preliminary data.</text>
</comment>
<dbReference type="InterPro" id="IPR002912">
    <property type="entry name" value="ACT_dom"/>
</dbReference>
<dbReference type="Pfam" id="PF13740">
    <property type="entry name" value="ACT_6"/>
    <property type="match status" value="1"/>
</dbReference>
<evidence type="ECO:0000259" key="4">
    <source>
        <dbReference type="PROSITE" id="PS51671"/>
    </source>
</evidence>
<dbReference type="Gene3D" id="3.30.70.260">
    <property type="match status" value="1"/>
</dbReference>
<proteinExistence type="predicted"/>
<evidence type="ECO:0000256" key="1">
    <source>
        <dbReference type="ARBA" id="ARBA00022737"/>
    </source>
</evidence>
<comment type="function">
    <text evidence="2">Binds amino acids.</text>
</comment>
<evidence type="ECO:0000256" key="3">
    <source>
        <dbReference type="SAM" id="MobiDB-lite"/>
    </source>
</evidence>
<feature type="domain" description="ACT" evidence="4">
    <location>
        <begin position="224"/>
        <end position="309"/>
    </location>
</feature>
<feature type="domain" description="ACT" evidence="4">
    <location>
        <begin position="395"/>
        <end position="472"/>
    </location>
</feature>
<evidence type="ECO:0000313" key="6">
    <source>
        <dbReference type="Proteomes" id="UP000287651"/>
    </source>
</evidence>
<dbReference type="PANTHER" id="PTHR31096">
    <property type="entry name" value="ACT DOMAIN-CONTAINING PROTEIN ACR4-RELATED"/>
    <property type="match status" value="1"/>
</dbReference>
<evidence type="ECO:0000256" key="2">
    <source>
        <dbReference type="RuleBase" id="RU369043"/>
    </source>
</evidence>
<protein>
    <recommendedName>
        <fullName evidence="2">ACT domain-containing protein ACR</fullName>
    </recommendedName>
    <alternativeName>
        <fullName evidence="2">Protein ACT DOMAIN REPEATS</fullName>
    </alternativeName>
</protein>
<accession>A0A426ZK18</accession>
<evidence type="ECO:0000313" key="5">
    <source>
        <dbReference type="EMBL" id="RRT64337.1"/>
    </source>
</evidence>
<dbReference type="EMBL" id="AMZH03006235">
    <property type="protein sequence ID" value="RRT64337.1"/>
    <property type="molecule type" value="Genomic_DNA"/>
</dbReference>
<dbReference type="PANTHER" id="PTHR31096:SF6">
    <property type="entry name" value="ACT DOMAIN-CONTAINING PROTEIN ACR8"/>
    <property type="match status" value="1"/>
</dbReference>